<accession>A0A8C4NVS9</accession>
<dbReference type="Pfam" id="PF00596">
    <property type="entry name" value="Aldolase_II"/>
    <property type="match status" value="2"/>
</dbReference>
<evidence type="ECO:0000256" key="1">
    <source>
        <dbReference type="ARBA" id="ARBA00004413"/>
    </source>
</evidence>
<comment type="subcellular location">
    <subcellularLocation>
        <location evidence="1">Cell membrane</location>
        <topology evidence="1">Peripheral membrane protein</topology>
        <orientation evidence="1">Cytoplasmic side</orientation>
    </subcellularLocation>
</comment>
<reference evidence="5" key="2">
    <citation type="submission" date="2025-09" db="UniProtKB">
        <authorList>
            <consortium name="Ensembl"/>
        </authorList>
    </citation>
    <scope>IDENTIFICATION</scope>
</reference>
<proteinExistence type="inferred from homology"/>
<reference evidence="5" key="1">
    <citation type="submission" date="2025-08" db="UniProtKB">
        <authorList>
            <consortium name="Ensembl"/>
        </authorList>
    </citation>
    <scope>IDENTIFICATION</scope>
</reference>
<dbReference type="SUPFAM" id="SSF53639">
    <property type="entry name" value="AraD/HMP-PK domain-like"/>
    <property type="match status" value="1"/>
</dbReference>
<feature type="region of interest" description="Disordered" evidence="3">
    <location>
        <begin position="635"/>
        <end position="696"/>
    </location>
</feature>
<dbReference type="GO" id="GO:0005886">
    <property type="term" value="C:plasma membrane"/>
    <property type="evidence" value="ECO:0007669"/>
    <property type="project" value="UniProtKB-SubCell"/>
</dbReference>
<evidence type="ECO:0000313" key="5">
    <source>
        <dbReference type="Ensembl" id="ENSDLAP00005051039.1"/>
    </source>
</evidence>
<dbReference type="GO" id="GO:0005856">
    <property type="term" value="C:cytoskeleton"/>
    <property type="evidence" value="ECO:0007669"/>
    <property type="project" value="TreeGrafter"/>
</dbReference>
<dbReference type="SMART" id="SM01007">
    <property type="entry name" value="Aldolase_II"/>
    <property type="match status" value="1"/>
</dbReference>
<organism evidence="5 6">
    <name type="scientific">Dicentrarchus labrax</name>
    <name type="common">European seabass</name>
    <name type="synonym">Morone labrax</name>
    <dbReference type="NCBI Taxonomy" id="13489"/>
    <lineage>
        <taxon>Eukaryota</taxon>
        <taxon>Metazoa</taxon>
        <taxon>Chordata</taxon>
        <taxon>Craniata</taxon>
        <taxon>Vertebrata</taxon>
        <taxon>Euteleostomi</taxon>
        <taxon>Actinopterygii</taxon>
        <taxon>Neopterygii</taxon>
        <taxon>Teleostei</taxon>
        <taxon>Neoteleostei</taxon>
        <taxon>Acanthomorphata</taxon>
        <taxon>Eupercaria</taxon>
        <taxon>Moronidae</taxon>
        <taxon>Dicentrarchus</taxon>
    </lineage>
</organism>
<dbReference type="Proteomes" id="UP000694389">
    <property type="component" value="Unassembled WGS sequence"/>
</dbReference>
<dbReference type="GO" id="GO:0014069">
    <property type="term" value="C:postsynaptic density"/>
    <property type="evidence" value="ECO:0007669"/>
    <property type="project" value="TreeGrafter"/>
</dbReference>
<dbReference type="PANTHER" id="PTHR10672">
    <property type="entry name" value="ADDUCIN"/>
    <property type="match status" value="1"/>
</dbReference>
<feature type="compositionally biased region" description="Basic residues" evidence="3">
    <location>
        <begin position="667"/>
        <end position="686"/>
    </location>
</feature>
<evidence type="ECO:0000256" key="3">
    <source>
        <dbReference type="SAM" id="MobiDB-lite"/>
    </source>
</evidence>
<feature type="domain" description="Class II aldolase/adducin N-terminal" evidence="4">
    <location>
        <begin position="143"/>
        <end position="358"/>
    </location>
</feature>
<dbReference type="InterPro" id="IPR036409">
    <property type="entry name" value="Aldolase_II/adducin_N_sf"/>
</dbReference>
<dbReference type="AlphaFoldDB" id="A0A8C4NVS9"/>
<dbReference type="InterPro" id="IPR001303">
    <property type="entry name" value="Aldolase_II/adducin_N"/>
</dbReference>
<dbReference type="PANTHER" id="PTHR10672:SF5">
    <property type="entry name" value="GAMMA-ADDUCIN"/>
    <property type="match status" value="1"/>
</dbReference>
<keyword evidence="6" id="KW-1185">Reference proteome</keyword>
<dbReference type="GeneTree" id="ENSGT00940000155257"/>
<dbReference type="InterPro" id="IPR051017">
    <property type="entry name" value="Aldolase-II_Adducin_sf"/>
</dbReference>
<feature type="compositionally biased region" description="Low complexity" evidence="3">
    <location>
        <begin position="638"/>
        <end position="651"/>
    </location>
</feature>
<dbReference type="GO" id="GO:0051016">
    <property type="term" value="P:barbed-end actin filament capping"/>
    <property type="evidence" value="ECO:0007669"/>
    <property type="project" value="TreeGrafter"/>
</dbReference>
<feature type="compositionally biased region" description="Polar residues" evidence="3">
    <location>
        <begin position="652"/>
        <end position="664"/>
    </location>
</feature>
<evidence type="ECO:0000256" key="2">
    <source>
        <dbReference type="ARBA" id="ARBA00006274"/>
    </source>
</evidence>
<feature type="compositionally biased region" description="Basic and acidic residues" evidence="3">
    <location>
        <begin position="687"/>
        <end position="696"/>
    </location>
</feature>
<gene>
    <name evidence="5" type="primary">add3b</name>
</gene>
<protein>
    <submittedName>
        <fullName evidence="5">Adducin 3 (gamma) b</fullName>
    </submittedName>
</protein>
<evidence type="ECO:0000259" key="4">
    <source>
        <dbReference type="SMART" id="SM01007"/>
    </source>
</evidence>
<sequence>MSLVEVRQTAGSLTLSLSSNDSKERYFDRVDESDPEYLRSRNMSPDLRQDFNMMEQKKRVTQILQSPVFKDELEGLIQDQMTKGNNPTGLLALRQIADLVMASTLGGVGPLTSPISLGMVTPVNDLYSIESPSFAKGEKQSRCKLASLYRLVDLFSWARFTSSYITVRVNKEQDHVLISPRGLSFSEVTGANLVSTMAVCLSCFPIRSMENRTGIGHRFSDNVYLSVKVNIIGEVVDQGSTDLGIDHFGFAPHAAIYSMRPDVRCIIHIHTPATAAVSSMKCGVLPISQEALLLGDVSCFGYHGSLDNKEEKVEFQKALGPSAKVMILRNHGLLALGETVEEAFHYVYHSQQACEIQVNALSCSGSMDNLVLLDRQKFKPLTQGVAAAGLVMDNEVKWKVGEAEFESLMRMLDNLGYRTGYSYRNPIVREKPRSKNDVEIPATVSAVPPEDSELGLRSPFKFMVQKQQRERTRWLNSPNSYLKVNVPEQSPSGDVSPRTKTMWMKSSQPGNSIGTPIKIEDPNQFVPLNTDPTEVQDKRNRIKEQHRGDQMTSGPKSQLLAGIVVDTIPGPVSIFTDEEHTRSLPPNPFNNLTEKELEEYKNTVERKQQGQDGNKVPNGKDHLAELEDDLSIEVSKLSVSTSETVEISITSKENSGEAQTPESQTKSPKKKKKKFRTPSFLKKSKKKKDEKEKTEA</sequence>
<comment type="similarity">
    <text evidence="2">Belongs to the aldolase class II family. Adducin subfamily.</text>
</comment>
<dbReference type="Ensembl" id="ENSDLAT00005054365.2">
    <property type="protein sequence ID" value="ENSDLAP00005051039.1"/>
    <property type="gene ID" value="ENSDLAG00005021997.2"/>
</dbReference>
<evidence type="ECO:0000313" key="6">
    <source>
        <dbReference type="Proteomes" id="UP000694389"/>
    </source>
</evidence>
<name>A0A8C4NVS9_DICLA</name>
<dbReference type="GO" id="GO:0051015">
    <property type="term" value="F:actin filament binding"/>
    <property type="evidence" value="ECO:0007669"/>
    <property type="project" value="TreeGrafter"/>
</dbReference>
<dbReference type="Gene3D" id="3.40.225.10">
    <property type="entry name" value="Class II aldolase/adducin N-terminal domain"/>
    <property type="match status" value="2"/>
</dbReference>